<dbReference type="CDD" id="cd02440">
    <property type="entry name" value="AdoMet_MTases"/>
    <property type="match status" value="1"/>
</dbReference>
<dbReference type="Pfam" id="PF10294">
    <property type="entry name" value="Methyltransf_16"/>
    <property type="match status" value="1"/>
</dbReference>
<dbReference type="HOGENOM" id="CLU_809962_0_0_1"/>
<dbReference type="KEGG" id="ehx:EMIHUDRAFT_120933"/>
<dbReference type="InterPro" id="IPR019410">
    <property type="entry name" value="Methyltransf_16"/>
</dbReference>
<accession>A0A0D3IAI6</accession>
<reference evidence="2" key="1">
    <citation type="journal article" date="2013" name="Nature">
        <title>Pan genome of the phytoplankton Emiliania underpins its global distribution.</title>
        <authorList>
            <person name="Read B.A."/>
            <person name="Kegel J."/>
            <person name="Klute M.J."/>
            <person name="Kuo A."/>
            <person name="Lefebvre S.C."/>
            <person name="Maumus F."/>
            <person name="Mayer C."/>
            <person name="Miller J."/>
            <person name="Monier A."/>
            <person name="Salamov A."/>
            <person name="Young J."/>
            <person name="Aguilar M."/>
            <person name="Claverie J.M."/>
            <person name="Frickenhaus S."/>
            <person name="Gonzalez K."/>
            <person name="Herman E.K."/>
            <person name="Lin Y.C."/>
            <person name="Napier J."/>
            <person name="Ogata H."/>
            <person name="Sarno A.F."/>
            <person name="Shmutz J."/>
            <person name="Schroeder D."/>
            <person name="de Vargas C."/>
            <person name="Verret F."/>
            <person name="von Dassow P."/>
            <person name="Valentin K."/>
            <person name="Van de Peer Y."/>
            <person name="Wheeler G."/>
            <person name="Dacks J.B."/>
            <person name="Delwiche C.F."/>
            <person name="Dyhrman S.T."/>
            <person name="Glockner G."/>
            <person name="John U."/>
            <person name="Richards T."/>
            <person name="Worden A.Z."/>
            <person name="Zhang X."/>
            <person name="Grigoriev I.V."/>
            <person name="Allen A.E."/>
            <person name="Bidle K."/>
            <person name="Borodovsky M."/>
            <person name="Bowler C."/>
            <person name="Brownlee C."/>
            <person name="Cock J.M."/>
            <person name="Elias M."/>
            <person name="Gladyshev V.N."/>
            <person name="Groth M."/>
            <person name="Guda C."/>
            <person name="Hadaegh A."/>
            <person name="Iglesias-Rodriguez M.D."/>
            <person name="Jenkins J."/>
            <person name="Jones B.M."/>
            <person name="Lawson T."/>
            <person name="Leese F."/>
            <person name="Lindquist E."/>
            <person name="Lobanov A."/>
            <person name="Lomsadze A."/>
            <person name="Malik S.B."/>
            <person name="Marsh M.E."/>
            <person name="Mackinder L."/>
            <person name="Mock T."/>
            <person name="Mueller-Roeber B."/>
            <person name="Pagarete A."/>
            <person name="Parker M."/>
            <person name="Probert I."/>
            <person name="Quesneville H."/>
            <person name="Raines C."/>
            <person name="Rensing S.A."/>
            <person name="Riano-Pachon D.M."/>
            <person name="Richier S."/>
            <person name="Rokitta S."/>
            <person name="Shiraiwa Y."/>
            <person name="Soanes D.M."/>
            <person name="van der Giezen M."/>
            <person name="Wahlund T.M."/>
            <person name="Williams B."/>
            <person name="Wilson W."/>
            <person name="Wolfe G."/>
            <person name="Wurch L.L."/>
        </authorList>
    </citation>
    <scope>NUCLEOTIDE SEQUENCE</scope>
</reference>
<reference evidence="1" key="2">
    <citation type="submission" date="2024-10" db="UniProtKB">
        <authorList>
            <consortium name="EnsemblProtists"/>
        </authorList>
    </citation>
    <scope>IDENTIFICATION</scope>
</reference>
<dbReference type="eggNOG" id="KOG2497">
    <property type="taxonomic scope" value="Eukaryota"/>
</dbReference>
<keyword evidence="2" id="KW-1185">Reference proteome</keyword>
<dbReference type="Gene3D" id="3.40.50.150">
    <property type="entry name" value="Vaccinia Virus protein VP39"/>
    <property type="match status" value="1"/>
</dbReference>
<dbReference type="STRING" id="2903.R1DBM3"/>
<proteinExistence type="predicted"/>
<dbReference type="SUPFAM" id="SSF53335">
    <property type="entry name" value="S-adenosyl-L-methionine-dependent methyltransferases"/>
    <property type="match status" value="1"/>
</dbReference>
<dbReference type="GO" id="GO:0032991">
    <property type="term" value="C:protein-containing complex"/>
    <property type="evidence" value="ECO:0007669"/>
    <property type="project" value="TreeGrafter"/>
</dbReference>
<dbReference type="InterPro" id="IPR029063">
    <property type="entry name" value="SAM-dependent_MTases_sf"/>
</dbReference>
<evidence type="ECO:0000313" key="2">
    <source>
        <dbReference type="Proteomes" id="UP000013827"/>
    </source>
</evidence>
<dbReference type="EnsemblProtists" id="EOD08271">
    <property type="protein sequence ID" value="EOD08271"/>
    <property type="gene ID" value="EMIHUDRAFT_120933"/>
</dbReference>
<dbReference type="Proteomes" id="UP000013827">
    <property type="component" value="Unassembled WGS sequence"/>
</dbReference>
<dbReference type="AlphaFoldDB" id="A0A0D3IAI6"/>
<evidence type="ECO:0000313" key="1">
    <source>
        <dbReference type="EnsemblProtists" id="EOD08271"/>
    </source>
</evidence>
<organism evidence="1 2">
    <name type="scientific">Emiliania huxleyi (strain CCMP1516)</name>
    <dbReference type="NCBI Taxonomy" id="280463"/>
    <lineage>
        <taxon>Eukaryota</taxon>
        <taxon>Haptista</taxon>
        <taxon>Haptophyta</taxon>
        <taxon>Prymnesiophyceae</taxon>
        <taxon>Isochrysidales</taxon>
        <taxon>Noelaerhabdaceae</taxon>
        <taxon>Emiliania</taxon>
    </lineage>
</organism>
<evidence type="ECO:0008006" key="3">
    <source>
        <dbReference type="Google" id="ProtNLM"/>
    </source>
</evidence>
<dbReference type="RefSeq" id="XP_005760700.1">
    <property type="nucleotide sequence ID" value="XM_005760643.1"/>
</dbReference>
<dbReference type="PANTHER" id="PTHR14614">
    <property type="entry name" value="HEPATOCELLULAR CARCINOMA-ASSOCIATED ANTIGEN"/>
    <property type="match status" value="1"/>
</dbReference>
<protein>
    <recommendedName>
        <fullName evidence="3">FAM86 N-terminal domain-containing protein</fullName>
    </recommendedName>
</protein>
<dbReference type="PANTHER" id="PTHR14614:SF130">
    <property type="entry name" value="PROTEIN-LYSINE N-METHYLTRANSFERASE EEF2KMT"/>
    <property type="match status" value="1"/>
</dbReference>
<dbReference type="PaxDb" id="2903-EOD08271"/>
<sequence length="343" mass="36511">MASCSVNLDRARTLFLQAAPVDAVVRACAGHETEAGQRALAMMVVAEPAQRLCRSYRRRVLRALLRSLDGHEIDEGLVVEYLAADSAGGPEPPPPSGVTFEISGSRLFLETSDAFGGGVETSGRLWPAAPALAAWLHAHAAQLTAARVLELGAGPGLCGLALACCAEAERVTLTDLVPDALRRLSSSAAALAPRLSGRVSVEALDWRDNEWRACEAALPSQPPAGAGGERRVDLVIASDVAYDPLLLRHLCDTIGAVLRVSTAAAPAPARPPRAWLVVERRSEETFAALAEALAAAGLEVCDRSERLRRVCEAQLTFYCAEESLPRMMLLELTAPPKRTRVTL</sequence>
<dbReference type="GeneID" id="17254426"/>
<name>A0A0D3IAI6_EMIH1</name>